<protein>
    <recommendedName>
        <fullName evidence="11">UDP-N-acetylmuramoyl-L-alanyl-D-glutamate--2,6-diaminopimelate ligase</fullName>
        <ecNumber evidence="11">6.3.2.13</ecNumber>
    </recommendedName>
    <alternativeName>
        <fullName evidence="11">Meso-A2pm-adding enzyme</fullName>
    </alternativeName>
    <alternativeName>
        <fullName evidence="11">Meso-diaminopimelate-adding enzyme</fullName>
    </alternativeName>
    <alternativeName>
        <fullName evidence="11">UDP-MurNAc-L-Ala-D-Glu:meso-diaminopimelate ligase</fullName>
    </alternativeName>
    <alternativeName>
        <fullName evidence="11">UDP-MurNAc-tripeptide synthetase</fullName>
    </alternativeName>
    <alternativeName>
        <fullName evidence="11">UDP-N-acetylmuramyl-tripeptide synthetase</fullName>
    </alternativeName>
</protein>
<dbReference type="GO" id="GO:0005524">
    <property type="term" value="F:ATP binding"/>
    <property type="evidence" value="ECO:0007669"/>
    <property type="project" value="UniProtKB-UniRule"/>
</dbReference>
<dbReference type="GO" id="GO:0051301">
    <property type="term" value="P:cell division"/>
    <property type="evidence" value="ECO:0007669"/>
    <property type="project" value="UniProtKB-KW"/>
</dbReference>
<comment type="caution">
    <text evidence="11">Lacks conserved residue(s) required for the propagation of feature annotation.</text>
</comment>
<feature type="binding site" evidence="11">
    <location>
        <begin position="110"/>
        <end position="116"/>
    </location>
    <ligand>
        <name>ATP</name>
        <dbReference type="ChEBI" id="CHEBI:30616"/>
    </ligand>
</feature>
<dbReference type="PANTHER" id="PTHR23135">
    <property type="entry name" value="MUR LIGASE FAMILY MEMBER"/>
    <property type="match status" value="1"/>
</dbReference>
<dbReference type="EMBL" id="CT573071">
    <property type="protein sequence ID" value="CAJ73124.1"/>
    <property type="molecule type" value="Genomic_DNA"/>
</dbReference>
<evidence type="ECO:0000256" key="1">
    <source>
        <dbReference type="ARBA" id="ARBA00005898"/>
    </source>
</evidence>
<reference evidence="17 20" key="5">
    <citation type="submission" date="2020-02" db="EMBL/GenBank/DDBJ databases">
        <title>Newly sequenced genome of strain CSTR1 showed variability in Candidatus Kuenenia stuttgartiensis genomes.</title>
        <authorList>
            <person name="Ding C."/>
            <person name="Adrian L."/>
        </authorList>
    </citation>
    <scope>NUCLEOTIDE SEQUENCE [LARGE SCALE GENOMIC DNA]</scope>
    <source>
        <strain evidence="17 20">CSTR1</strain>
    </source>
</reference>
<keyword evidence="7 11" id="KW-0133">Cell shape</keyword>
<comment type="pathway">
    <text evidence="11 12">Cell wall biogenesis; peptidoglycan biosynthesis.</text>
</comment>
<dbReference type="SUPFAM" id="SSF53623">
    <property type="entry name" value="MurD-like peptide ligases, catalytic domain"/>
    <property type="match status" value="1"/>
</dbReference>
<dbReference type="SUPFAM" id="SSF53244">
    <property type="entry name" value="MurD-like peptide ligases, peptide-binding domain"/>
    <property type="match status" value="1"/>
</dbReference>
<keyword evidence="8 11" id="KW-0573">Peptidoglycan synthesis</keyword>
<feature type="modified residue" description="N6-carboxylysine" evidence="11">
    <location>
        <position position="219"/>
    </location>
</feature>
<dbReference type="NCBIfam" id="NF001124">
    <property type="entry name" value="PRK00139.1-2"/>
    <property type="match status" value="1"/>
</dbReference>
<reference evidence="19" key="3">
    <citation type="submission" date="2017-10" db="EMBL/GenBank/DDBJ databases">
        <authorList>
            <person name="Frank J."/>
        </authorList>
    </citation>
    <scope>NUCLEOTIDE SEQUENCE [LARGE SCALE GENOMIC DNA]</scope>
</reference>
<reference evidence="18" key="4">
    <citation type="submission" date="2017-10" db="EMBL/GenBank/DDBJ databases">
        <authorList>
            <person name="Banno H."/>
            <person name="Chua N.-H."/>
        </authorList>
    </citation>
    <scope>NUCLEOTIDE SEQUENCE [LARGE SCALE GENOMIC DNA]</scope>
    <source>
        <strain evidence="18">Kuenenia_mbr1_ru-nijmegen</strain>
    </source>
</reference>
<feature type="binding site" evidence="11">
    <location>
        <position position="455"/>
    </location>
    <ligand>
        <name>meso-2,6-diaminopimelate</name>
        <dbReference type="ChEBI" id="CHEBI:57791"/>
    </ligand>
</feature>
<evidence type="ECO:0000256" key="11">
    <source>
        <dbReference type="HAMAP-Rule" id="MF_00208"/>
    </source>
</evidence>
<feature type="domain" description="Mur ligase C-terminal" evidence="14">
    <location>
        <begin position="331"/>
        <end position="457"/>
    </location>
</feature>
<gene>
    <name evidence="11 16" type="primary">murE</name>
    <name evidence="17" type="ORF">KsCSTR_36950</name>
    <name evidence="18" type="ORF">KSMBR1_3354</name>
    <name evidence="16" type="ORF">kuste2378</name>
</gene>
<dbReference type="GO" id="GO:0000287">
    <property type="term" value="F:magnesium ion binding"/>
    <property type="evidence" value="ECO:0007669"/>
    <property type="project" value="UniProtKB-UniRule"/>
</dbReference>
<comment type="cofactor">
    <cofactor evidence="11">
        <name>Mg(2+)</name>
        <dbReference type="ChEBI" id="CHEBI:18420"/>
    </cofactor>
</comment>
<feature type="binding site" evidence="11">
    <location>
        <position position="380"/>
    </location>
    <ligand>
        <name>meso-2,6-diaminopimelate</name>
        <dbReference type="ChEBI" id="CHEBI:57791"/>
    </ligand>
</feature>
<evidence type="ECO:0000313" key="18">
    <source>
        <dbReference type="EMBL" id="SOH05830.1"/>
    </source>
</evidence>
<dbReference type="InterPro" id="IPR035911">
    <property type="entry name" value="MurE/MurF_N"/>
</dbReference>
<feature type="binding site" evidence="11">
    <location>
        <position position="30"/>
    </location>
    <ligand>
        <name>UDP-N-acetyl-alpha-D-muramoyl-L-alanyl-D-glutamate</name>
        <dbReference type="ChEBI" id="CHEBI:83900"/>
    </ligand>
</feature>
<feature type="binding site" evidence="11">
    <location>
        <begin position="152"/>
        <end position="153"/>
    </location>
    <ligand>
        <name>UDP-N-acetyl-alpha-D-muramoyl-L-alanyl-D-glutamate</name>
        <dbReference type="ChEBI" id="CHEBI:83900"/>
    </ligand>
</feature>
<evidence type="ECO:0000313" key="20">
    <source>
        <dbReference type="Proteomes" id="UP000501926"/>
    </source>
</evidence>
<evidence type="ECO:0000256" key="2">
    <source>
        <dbReference type="ARBA" id="ARBA00022490"/>
    </source>
</evidence>
<keyword evidence="11" id="KW-0460">Magnesium</keyword>
<comment type="similarity">
    <text evidence="1 11">Belongs to the MurCDEF family. MurE subfamily.</text>
</comment>
<evidence type="ECO:0000256" key="4">
    <source>
        <dbReference type="ARBA" id="ARBA00022618"/>
    </source>
</evidence>
<dbReference type="EC" id="6.3.2.13" evidence="11"/>
<feature type="binding site" evidence="11">
    <location>
        <position position="179"/>
    </location>
    <ligand>
        <name>UDP-N-acetyl-alpha-D-muramoyl-L-alanyl-D-glutamate</name>
        <dbReference type="ChEBI" id="CHEBI:83900"/>
    </ligand>
</feature>
<keyword evidence="19" id="KW-1185">Reference proteome</keyword>
<reference evidence="16" key="1">
    <citation type="journal article" date="2006" name="Nature">
        <title>Deciphering the evolution and metabolism of an anammox bacterium from a community genome.</title>
        <authorList>
            <person name="Strous M."/>
            <person name="Pelletier E."/>
            <person name="Mangenot S."/>
            <person name="Rattei T."/>
            <person name="Lehner A."/>
            <person name="Taylor M.W."/>
            <person name="Horn M."/>
            <person name="Daims H."/>
            <person name="Bartol-Mavel D."/>
            <person name="Wincker P."/>
            <person name="Barbe V."/>
            <person name="Fonknechten N."/>
            <person name="Vallenet D."/>
            <person name="Segurens B."/>
            <person name="Schenowitz-Truong C."/>
            <person name="Medigue C."/>
            <person name="Collingro A."/>
            <person name="Snel B."/>
            <person name="Dutilh B.E."/>
            <person name="OpDenCamp H.J.M."/>
            <person name="vanDerDrift C."/>
            <person name="Cirpus I."/>
            <person name="vanDePas-Schoonen K.T."/>
            <person name="Harhangi H.R."/>
            <person name="vanNiftrik L."/>
            <person name="Schmid M."/>
            <person name="Keltjens J."/>
            <person name="vanDeVossenberg J."/>
            <person name="Kartal B."/>
            <person name="Meier H."/>
            <person name="Frishman D."/>
            <person name="Huynen M.A."/>
            <person name="Mewes H."/>
            <person name="Weissenbach J."/>
            <person name="Jetten M.S.M."/>
            <person name="Wagner M."/>
            <person name="LePaslier D."/>
        </authorList>
    </citation>
    <scope>NUCLEOTIDE SEQUENCE</scope>
</reference>
<sequence length="489" mass="54402">MKLSEICAVLEKYKCNSFTEKVVLGLTHDSRKVKEGYIFVAIKGYKSDGHDFISMAIEKGAIAVVAEKGVDYVINVPQIVVPNARRALSLLSEYFYGYPSSKMTIVGITGTNGKTTTSFFTKSIIESSGNKAGLIGTIYYQLGSRIIPANETTPESVDIQSHLSDMLNNNIRYAVIEASSHALSQHRLDGVHFRSAVFTNLSAEHLDYHENIKNYREEKIKLMRGLDENASAVLNADHTSSKYFAKSTVAQIVWYGIKDTSAHVRAEIINMGVNGTRFLLISPWGKEVIHLKLTGNHNVYNALAAATTGFCLGFDMEIIRKGLESLNNVPGRLEKLDYGQDFHVLIDYAHTHDALQVVLETLRGIAARRIILVFGCGGDRDKGKRAKMGHIAEKYSDLFWITNDNPRSEDPLNIIREIQRGIKRDSCYKVQLDRKVAIEEALLEAKKGDVVVIAGKGHERCQILKDKSIPFDDCEVVKQVLSGTMVSQN</sequence>
<evidence type="ECO:0000313" key="19">
    <source>
        <dbReference type="Proteomes" id="UP000221734"/>
    </source>
</evidence>
<comment type="function">
    <text evidence="11">Catalyzes the addition of meso-diaminopimelic acid to the nucleotide precursor UDP-N-acetylmuramoyl-L-alanyl-D-glutamate (UMAG) in the biosynthesis of bacterial cell-wall peptidoglycan.</text>
</comment>
<dbReference type="GO" id="GO:0009252">
    <property type="term" value="P:peptidoglycan biosynthetic process"/>
    <property type="evidence" value="ECO:0007669"/>
    <property type="project" value="UniProtKB-UniRule"/>
</dbReference>
<organism evidence="16">
    <name type="scientific">Kuenenia stuttgartiensis</name>
    <dbReference type="NCBI Taxonomy" id="174633"/>
    <lineage>
        <taxon>Bacteria</taxon>
        <taxon>Pseudomonadati</taxon>
        <taxon>Planctomycetota</taxon>
        <taxon>Candidatus Brocadiia</taxon>
        <taxon>Candidatus Brocadiales</taxon>
        <taxon>Candidatus Brocadiaceae</taxon>
        <taxon>Candidatus Kuenenia</taxon>
    </lineage>
</organism>
<dbReference type="Pfam" id="PF01225">
    <property type="entry name" value="Mur_ligase"/>
    <property type="match status" value="1"/>
</dbReference>
<keyword evidence="4 11" id="KW-0132">Cell division</keyword>
<comment type="catalytic activity">
    <reaction evidence="11">
        <text>UDP-N-acetyl-alpha-D-muramoyl-L-alanyl-D-glutamate + meso-2,6-diaminopimelate + ATP = UDP-N-acetyl-alpha-D-muramoyl-L-alanyl-gamma-D-glutamyl-meso-2,6-diaminopimelate + ADP + phosphate + H(+)</text>
        <dbReference type="Rhea" id="RHEA:23676"/>
        <dbReference type="ChEBI" id="CHEBI:15378"/>
        <dbReference type="ChEBI" id="CHEBI:30616"/>
        <dbReference type="ChEBI" id="CHEBI:43474"/>
        <dbReference type="ChEBI" id="CHEBI:57791"/>
        <dbReference type="ChEBI" id="CHEBI:83900"/>
        <dbReference type="ChEBI" id="CHEBI:83905"/>
        <dbReference type="ChEBI" id="CHEBI:456216"/>
        <dbReference type="EC" id="6.3.2.13"/>
    </reaction>
</comment>
<dbReference type="Gene3D" id="3.90.190.20">
    <property type="entry name" value="Mur ligase, C-terminal domain"/>
    <property type="match status" value="1"/>
</dbReference>
<evidence type="ECO:0000256" key="8">
    <source>
        <dbReference type="ARBA" id="ARBA00022984"/>
    </source>
</evidence>
<evidence type="ECO:0000259" key="15">
    <source>
        <dbReference type="Pfam" id="PF08245"/>
    </source>
</evidence>
<dbReference type="InterPro" id="IPR004101">
    <property type="entry name" value="Mur_ligase_C"/>
</dbReference>
<dbReference type="NCBIfam" id="NF001126">
    <property type="entry name" value="PRK00139.1-4"/>
    <property type="match status" value="1"/>
</dbReference>
<dbReference type="GO" id="GO:0071555">
    <property type="term" value="P:cell wall organization"/>
    <property type="evidence" value="ECO:0007669"/>
    <property type="project" value="UniProtKB-KW"/>
</dbReference>
<dbReference type="GO" id="GO:0008765">
    <property type="term" value="F:UDP-N-acetylmuramoylalanyl-D-glutamate-2,6-diaminopimelate ligase activity"/>
    <property type="evidence" value="ECO:0007669"/>
    <property type="project" value="UniProtKB-UniRule"/>
</dbReference>
<name>Q1Q6D3_KUEST</name>
<dbReference type="InterPro" id="IPR018109">
    <property type="entry name" value="Folylpolyglutamate_synth_CS"/>
</dbReference>
<evidence type="ECO:0000256" key="10">
    <source>
        <dbReference type="ARBA" id="ARBA00023316"/>
    </source>
</evidence>
<dbReference type="Gene3D" id="3.40.1190.10">
    <property type="entry name" value="Mur-like, catalytic domain"/>
    <property type="match status" value="1"/>
</dbReference>
<feature type="binding site" evidence="11">
    <location>
        <position position="459"/>
    </location>
    <ligand>
        <name>meso-2,6-diaminopimelate</name>
        <dbReference type="ChEBI" id="CHEBI:57791"/>
    </ligand>
</feature>
<evidence type="ECO:0000259" key="13">
    <source>
        <dbReference type="Pfam" id="PF01225"/>
    </source>
</evidence>
<feature type="binding site" evidence="11">
    <location>
        <position position="185"/>
    </location>
    <ligand>
        <name>UDP-N-acetyl-alpha-D-muramoyl-L-alanyl-D-glutamate</name>
        <dbReference type="ChEBI" id="CHEBI:83900"/>
    </ligand>
</feature>
<dbReference type="InterPro" id="IPR005761">
    <property type="entry name" value="UDP-N-AcMur-Glu-dNH2Pim_ligase"/>
</dbReference>
<evidence type="ECO:0000256" key="7">
    <source>
        <dbReference type="ARBA" id="ARBA00022960"/>
    </source>
</evidence>
<dbReference type="Gene3D" id="3.40.1390.10">
    <property type="entry name" value="MurE/MurF, N-terminal domain"/>
    <property type="match status" value="1"/>
</dbReference>
<feature type="short sequence motif" description="Meso-diaminopimelate recognition motif" evidence="11">
    <location>
        <begin position="404"/>
        <end position="407"/>
    </location>
</feature>
<dbReference type="RefSeq" id="WP_099326364.1">
    <property type="nucleotide sequence ID" value="NZ_CP049055.1"/>
</dbReference>
<dbReference type="UniPathway" id="UPA00219"/>
<dbReference type="GO" id="GO:0008360">
    <property type="term" value="P:regulation of cell shape"/>
    <property type="evidence" value="ECO:0007669"/>
    <property type="project" value="UniProtKB-KW"/>
</dbReference>
<comment type="PTM">
    <text evidence="11">Carboxylation is probably crucial for Mg(2+) binding and, consequently, for the gamma-phosphate positioning of ATP.</text>
</comment>
<evidence type="ECO:0000256" key="6">
    <source>
        <dbReference type="ARBA" id="ARBA00022840"/>
    </source>
</evidence>
<dbReference type="Proteomes" id="UP000221734">
    <property type="component" value="Chromosome Kuenenia_stuttgartiensis_MBR1"/>
</dbReference>
<dbReference type="InterPro" id="IPR013221">
    <property type="entry name" value="Mur_ligase_cen"/>
</dbReference>
<keyword evidence="6 11" id="KW-0067">ATP-binding</keyword>
<dbReference type="PROSITE" id="PS01011">
    <property type="entry name" value="FOLYLPOLYGLU_SYNT_1"/>
    <property type="match status" value="1"/>
</dbReference>
<dbReference type="Pfam" id="PF08245">
    <property type="entry name" value="Mur_ligase_M"/>
    <property type="match status" value="1"/>
</dbReference>
<dbReference type="KEGG" id="kst:KSMBR1_3354"/>
<dbReference type="InterPro" id="IPR036615">
    <property type="entry name" value="Mur_ligase_C_dom_sf"/>
</dbReference>
<dbReference type="PANTHER" id="PTHR23135:SF4">
    <property type="entry name" value="UDP-N-ACETYLMURAMOYL-L-ALANYL-D-GLUTAMATE--2,6-DIAMINOPIMELATE LIGASE MURE HOMOLOG, CHLOROPLASTIC"/>
    <property type="match status" value="1"/>
</dbReference>
<dbReference type="Proteomes" id="UP000501926">
    <property type="component" value="Chromosome"/>
</dbReference>
<keyword evidence="2 11" id="KW-0963">Cytoplasm</keyword>
<evidence type="ECO:0000256" key="12">
    <source>
        <dbReference type="RuleBase" id="RU004135"/>
    </source>
</evidence>
<dbReference type="InterPro" id="IPR000713">
    <property type="entry name" value="Mur_ligase_N"/>
</dbReference>
<keyword evidence="10 11" id="KW-0961">Cell wall biogenesis/degradation</keyword>
<dbReference type="GO" id="GO:0004326">
    <property type="term" value="F:tetrahydrofolylpolyglutamate synthase activity"/>
    <property type="evidence" value="ECO:0007669"/>
    <property type="project" value="InterPro"/>
</dbReference>
<accession>Q1Q6D3</accession>
<dbReference type="SUPFAM" id="SSF63418">
    <property type="entry name" value="MurE/MurF N-terminal domain"/>
    <property type="match status" value="1"/>
</dbReference>
<evidence type="ECO:0000313" key="16">
    <source>
        <dbReference type="EMBL" id="CAJ73124.1"/>
    </source>
</evidence>
<reference evidence="16" key="2">
    <citation type="submission" date="2006-01" db="EMBL/GenBank/DDBJ databases">
        <authorList>
            <person name="Genoscope"/>
        </authorList>
    </citation>
    <scope>NUCLEOTIDE SEQUENCE</scope>
</reference>
<dbReference type="GO" id="GO:0005737">
    <property type="term" value="C:cytoplasm"/>
    <property type="evidence" value="ECO:0007669"/>
    <property type="project" value="UniProtKB-SubCell"/>
</dbReference>
<feature type="domain" description="Mur ligase central" evidence="15">
    <location>
        <begin position="108"/>
        <end position="307"/>
    </location>
</feature>
<dbReference type="EMBL" id="LT934425">
    <property type="protein sequence ID" value="SOH05830.1"/>
    <property type="molecule type" value="Genomic_DNA"/>
</dbReference>
<proteinExistence type="inferred from homology"/>
<evidence type="ECO:0000259" key="14">
    <source>
        <dbReference type="Pfam" id="PF02875"/>
    </source>
</evidence>
<dbReference type="HAMAP" id="MF_00208">
    <property type="entry name" value="MurE"/>
    <property type="match status" value="1"/>
</dbReference>
<feature type="binding site" evidence="11">
    <location>
        <position position="187"/>
    </location>
    <ligand>
        <name>UDP-N-acetyl-alpha-D-muramoyl-L-alanyl-D-glutamate</name>
        <dbReference type="ChEBI" id="CHEBI:83900"/>
    </ligand>
</feature>
<evidence type="ECO:0000256" key="9">
    <source>
        <dbReference type="ARBA" id="ARBA00023306"/>
    </source>
</evidence>
<dbReference type="AlphaFoldDB" id="Q1Q6D3"/>
<keyword evidence="5 11" id="KW-0547">Nucleotide-binding</keyword>
<dbReference type="OrthoDB" id="9800958at2"/>
<dbReference type="NCBIfam" id="TIGR01085">
    <property type="entry name" value="murE"/>
    <property type="match status" value="1"/>
</dbReference>
<evidence type="ECO:0000313" key="17">
    <source>
        <dbReference type="EMBL" id="QII13074.1"/>
    </source>
</evidence>
<dbReference type="Pfam" id="PF02875">
    <property type="entry name" value="Mur_ligase_C"/>
    <property type="match status" value="1"/>
</dbReference>
<keyword evidence="3 11" id="KW-0436">Ligase</keyword>
<feature type="domain" description="Mur ligase N-terminal catalytic" evidence="13">
    <location>
        <begin position="25"/>
        <end position="96"/>
    </location>
</feature>
<comment type="subcellular location">
    <subcellularLocation>
        <location evidence="11 12">Cytoplasm</location>
    </subcellularLocation>
</comment>
<keyword evidence="9 11" id="KW-0131">Cell cycle</keyword>
<dbReference type="InterPro" id="IPR036565">
    <property type="entry name" value="Mur-like_cat_sf"/>
</dbReference>
<dbReference type="EMBL" id="CP049055">
    <property type="protein sequence ID" value="QII13074.1"/>
    <property type="molecule type" value="Genomic_DNA"/>
</dbReference>
<evidence type="ECO:0000256" key="5">
    <source>
        <dbReference type="ARBA" id="ARBA00022741"/>
    </source>
</evidence>
<evidence type="ECO:0000256" key="3">
    <source>
        <dbReference type="ARBA" id="ARBA00022598"/>
    </source>
</evidence>
<feature type="binding site" evidence="11">
    <location>
        <begin position="404"/>
        <end position="407"/>
    </location>
    <ligand>
        <name>meso-2,6-diaminopimelate</name>
        <dbReference type="ChEBI" id="CHEBI:57791"/>
    </ligand>
</feature>